<dbReference type="AlphaFoldDB" id="A0A158ECF8"/>
<accession>A0A158ECF8</accession>
<dbReference type="EMBL" id="FCOX02000063">
    <property type="protein sequence ID" value="SAL04410.1"/>
    <property type="molecule type" value="Genomic_DNA"/>
</dbReference>
<name>A0A158ECF8_9BURK</name>
<reference evidence="1" key="1">
    <citation type="submission" date="2016-01" db="EMBL/GenBank/DDBJ databases">
        <authorList>
            <person name="Peeters C."/>
        </authorList>
    </citation>
    <scope>NUCLEOTIDE SEQUENCE</scope>
    <source>
        <strain evidence="1">LMG 29321</strain>
    </source>
</reference>
<sequence>MLPPALWCCHRIDYKERRHEGKALPEYPEQVTCNEQQPRRRFCPPRTPHELMQALGLLVANPERKVPRLLSYFVLTG</sequence>
<protein>
    <submittedName>
        <fullName evidence="1">Uncharacterized protein</fullName>
    </submittedName>
</protein>
<proteinExistence type="predicted"/>
<evidence type="ECO:0000313" key="1">
    <source>
        <dbReference type="EMBL" id="SAL04410.1"/>
    </source>
</evidence>
<comment type="caution">
    <text evidence="1">The sequence shown here is derived from an EMBL/GenBank/DDBJ whole genome shotgun (WGS) entry which is preliminary data.</text>
</comment>
<gene>
    <name evidence="1" type="ORF">AWB78_06948</name>
</gene>
<organism evidence="1 2">
    <name type="scientific">Caballeronia calidae</name>
    <dbReference type="NCBI Taxonomy" id="1777139"/>
    <lineage>
        <taxon>Bacteria</taxon>
        <taxon>Pseudomonadati</taxon>
        <taxon>Pseudomonadota</taxon>
        <taxon>Betaproteobacteria</taxon>
        <taxon>Burkholderiales</taxon>
        <taxon>Burkholderiaceae</taxon>
        <taxon>Caballeronia</taxon>
    </lineage>
</organism>
<keyword evidence="2" id="KW-1185">Reference proteome</keyword>
<dbReference type="Proteomes" id="UP000071859">
    <property type="component" value="Unassembled WGS sequence"/>
</dbReference>
<evidence type="ECO:0000313" key="2">
    <source>
        <dbReference type="Proteomes" id="UP000071859"/>
    </source>
</evidence>